<dbReference type="AlphaFoldDB" id="C5LBL6"/>
<organism evidence="2">
    <name type="scientific">Perkinsus marinus (strain ATCC 50983 / TXsc)</name>
    <dbReference type="NCBI Taxonomy" id="423536"/>
    <lineage>
        <taxon>Eukaryota</taxon>
        <taxon>Sar</taxon>
        <taxon>Alveolata</taxon>
        <taxon>Perkinsozoa</taxon>
        <taxon>Perkinsea</taxon>
        <taxon>Perkinsida</taxon>
        <taxon>Perkinsidae</taxon>
        <taxon>Perkinsus</taxon>
    </lineage>
</organism>
<feature type="non-terminal residue" evidence="1">
    <location>
        <position position="1"/>
    </location>
</feature>
<evidence type="ECO:0000313" key="1">
    <source>
        <dbReference type="EMBL" id="EER05837.1"/>
    </source>
</evidence>
<gene>
    <name evidence="1" type="ORF">Pmar_PMAR011888</name>
</gene>
<keyword evidence="2" id="KW-1185">Reference proteome</keyword>
<name>C5LBL6_PERM5</name>
<dbReference type="Proteomes" id="UP000007800">
    <property type="component" value="Unassembled WGS sequence"/>
</dbReference>
<dbReference type="InParanoid" id="C5LBL6"/>
<dbReference type="RefSeq" id="XP_002774021.1">
    <property type="nucleotide sequence ID" value="XM_002773975.1"/>
</dbReference>
<protein>
    <submittedName>
        <fullName evidence="1">Uncharacterized protein</fullName>
    </submittedName>
</protein>
<accession>C5LBL6</accession>
<proteinExistence type="predicted"/>
<feature type="non-terminal residue" evidence="1">
    <location>
        <position position="109"/>
    </location>
</feature>
<reference evidence="1 2" key="1">
    <citation type="submission" date="2008-07" db="EMBL/GenBank/DDBJ databases">
        <authorList>
            <person name="El-Sayed N."/>
            <person name="Caler E."/>
            <person name="Inman J."/>
            <person name="Amedeo P."/>
            <person name="Hass B."/>
            <person name="Wortman J."/>
        </authorList>
    </citation>
    <scope>NUCLEOTIDE SEQUENCE [LARGE SCALE GENOMIC DNA]</scope>
    <source>
        <strain evidence="2">ATCC 50983 / TXsc</strain>
    </source>
</reference>
<sequence length="109" mass="12065">KASKVKAERWTPTLGEPVLVIRQRAKKSDVGSTLAHIDALLGGERALVVFPSGRKQVESFGNLCPFMNIQSSLNEVNGPSKVRARIQISILDTTGDRDWYDRTIRKDAS</sequence>
<dbReference type="EMBL" id="GG680918">
    <property type="protein sequence ID" value="EER05837.1"/>
    <property type="molecule type" value="Genomic_DNA"/>
</dbReference>
<dbReference type="GeneID" id="9043267"/>
<evidence type="ECO:0000313" key="2">
    <source>
        <dbReference type="Proteomes" id="UP000007800"/>
    </source>
</evidence>